<sequence>MIPKYKYQWYQQIYESMPQINEEARQYGEQLGTTKLKNDIGLYAGSSARPGNLPSYVLDEIIAANRGGKTYTVRAVEDQLREVIKDVYGDVYDAAAANTCEAALRITMETLFAPPTMRHGDIYRARVIMPYGEDYEWIGGYGRAFPPKYKNLLIDRTISGGELGVENKSLANLETLYVRMAGAKY</sequence>
<name>A0A382HX44_9ZZZZ</name>
<evidence type="ECO:0000313" key="1">
    <source>
        <dbReference type="EMBL" id="SVB91974.1"/>
    </source>
</evidence>
<dbReference type="EMBL" id="UINC01063878">
    <property type="protein sequence ID" value="SVB91974.1"/>
    <property type="molecule type" value="Genomic_DNA"/>
</dbReference>
<proteinExistence type="predicted"/>
<accession>A0A382HX44</accession>
<feature type="non-terminal residue" evidence="1">
    <location>
        <position position="185"/>
    </location>
</feature>
<protein>
    <submittedName>
        <fullName evidence="1">Uncharacterized protein</fullName>
    </submittedName>
</protein>
<organism evidence="1">
    <name type="scientific">marine metagenome</name>
    <dbReference type="NCBI Taxonomy" id="408172"/>
    <lineage>
        <taxon>unclassified sequences</taxon>
        <taxon>metagenomes</taxon>
        <taxon>ecological metagenomes</taxon>
    </lineage>
</organism>
<reference evidence="1" key="1">
    <citation type="submission" date="2018-05" db="EMBL/GenBank/DDBJ databases">
        <authorList>
            <person name="Lanie J.A."/>
            <person name="Ng W.-L."/>
            <person name="Kazmierczak K.M."/>
            <person name="Andrzejewski T.M."/>
            <person name="Davidsen T.M."/>
            <person name="Wayne K.J."/>
            <person name="Tettelin H."/>
            <person name="Glass J.I."/>
            <person name="Rusch D."/>
            <person name="Podicherti R."/>
            <person name="Tsui H.-C.T."/>
            <person name="Winkler M.E."/>
        </authorList>
    </citation>
    <scope>NUCLEOTIDE SEQUENCE</scope>
</reference>
<gene>
    <name evidence="1" type="ORF">METZ01_LOCUS244828</name>
</gene>
<dbReference type="AlphaFoldDB" id="A0A382HX44"/>